<gene>
    <name evidence="1" type="ORF">SB6408_00548</name>
</gene>
<accession>A0A564HN72</accession>
<name>A0A564HN72_9ENTR</name>
<dbReference type="Proteomes" id="UP000318370">
    <property type="component" value="Unassembled WGS sequence"/>
</dbReference>
<proteinExistence type="predicted"/>
<reference evidence="1 2" key="1">
    <citation type="submission" date="2019-07" db="EMBL/GenBank/DDBJ databases">
        <authorList>
            <person name="Brisse S."/>
            <person name="Rodrigues C."/>
            <person name="Thorpe H."/>
        </authorList>
    </citation>
    <scope>NUCLEOTIDE SEQUENCE [LARGE SCALE GENOMIC DNA]</scope>
    <source>
        <strain evidence="1">SB6408</strain>
    </source>
</reference>
<dbReference type="AlphaFoldDB" id="A0A564HN72"/>
<evidence type="ECO:0000313" key="2">
    <source>
        <dbReference type="Proteomes" id="UP000318370"/>
    </source>
</evidence>
<dbReference type="EMBL" id="CABGHF010000001">
    <property type="protein sequence ID" value="VUS33217.1"/>
    <property type="molecule type" value="Genomic_DNA"/>
</dbReference>
<sequence>MAPNLFYLFTRISAEWTLATYALNKLYRVKSSVAFLNIR</sequence>
<protein>
    <submittedName>
        <fullName evidence="1">Uncharacterized protein</fullName>
    </submittedName>
</protein>
<evidence type="ECO:0000313" key="1">
    <source>
        <dbReference type="EMBL" id="VUS33217.1"/>
    </source>
</evidence>
<organism evidence="1 2">
    <name type="scientific">Klebsiella spallanzanii</name>
    <dbReference type="NCBI Taxonomy" id="2587528"/>
    <lineage>
        <taxon>Bacteria</taxon>
        <taxon>Pseudomonadati</taxon>
        <taxon>Pseudomonadota</taxon>
        <taxon>Gammaproteobacteria</taxon>
        <taxon>Enterobacterales</taxon>
        <taxon>Enterobacteriaceae</taxon>
        <taxon>Klebsiella/Raoultella group</taxon>
        <taxon>Klebsiella</taxon>
    </lineage>
</organism>